<feature type="compositionally biased region" description="Acidic residues" evidence="1">
    <location>
        <begin position="460"/>
        <end position="501"/>
    </location>
</feature>
<dbReference type="Pfam" id="PF24681">
    <property type="entry name" value="Kelch_KLHDC2_KLHL20_DRC7"/>
    <property type="match status" value="1"/>
</dbReference>
<feature type="region of interest" description="Disordered" evidence="1">
    <location>
        <begin position="383"/>
        <end position="409"/>
    </location>
</feature>
<feature type="compositionally biased region" description="Polar residues" evidence="1">
    <location>
        <begin position="515"/>
        <end position="527"/>
    </location>
</feature>
<feature type="compositionally biased region" description="Polar residues" evidence="1">
    <location>
        <begin position="383"/>
        <end position="395"/>
    </location>
</feature>
<dbReference type="InParanoid" id="A0A1Z5KBG9"/>
<feature type="compositionally biased region" description="Basic and acidic residues" evidence="1">
    <location>
        <begin position="7"/>
        <end position="39"/>
    </location>
</feature>
<comment type="caution">
    <text evidence="3">The sequence shown here is derived from an EMBL/GenBank/DDBJ whole genome shotgun (WGS) entry which is preliminary data.</text>
</comment>
<feature type="region of interest" description="Disordered" evidence="1">
    <location>
        <begin position="610"/>
        <end position="638"/>
    </location>
</feature>
<sequence length="760" mass="87038">MAKKGKKDTEKKAALQAKKEAKADKAARKRLTKEARKDAQQQGDHPSNSNNKLMDFDLDAMLQAYRQSDNVVEQTQVEPIEGFPPARANATLTLTADKKQRNASLYLFGGEYYDGVENIVLDQLFVTDLTNWNWKRIQTPPPTPPPRCAHTTVYYNQSLYVFGGEMATADEYHHYKDIWKYHIPSQQWTEIKPSSKFGTQPTPRSGHSAVVWKHFMILFGGFYEAVRDVPRWYNDVTVLNLQTEQWMDIPHSRLTQRPEPRSACNVVVLQDTMLVQGGFSKLNPSANSTETKVHTDAWVLHLAPLLQNKAPTWERLFSAKTKRSGTSAVAYQDKLMLVYGGVVDAEKLNHKIESVFYNDMFALDATRRKWFPLTVRKLKQDVTNTNTETESTLQQDETEEKDDDRNNDIGEDDVLLLEDDNLDEAAALNTEGWDVGKLRSNMFAFIDGEGNLVYEKIGDSDDEGDGEERVNDDEEKEEEKDNEEYDEEEEDEAKGEEEEEDDKHPKHKPEGQASKEPSTTITSSSVMTLHPETRAPEAVIQSEPLPRIKALLFVAGHHLYIYGGLLEVGDREVTLDDLWRLDLRKRNGWECLFVGTMHQQVWRGAIHDDDESYVSSSGPGGVDNDEDDDDNDAYQGQSANSSLQQEIFALNQQSELTNANRTPQPSEILADFYARTADYWNERAAHIESGEELTQKELKRKGFGLAKERYEELRPIMERLRELEITTPRTEKIKKDRKDSKEEKKKKSSKESKKMRQRER</sequence>
<accession>A0A1Z5KBG9</accession>
<evidence type="ECO:0000313" key="3">
    <source>
        <dbReference type="EMBL" id="GAX23268.1"/>
    </source>
</evidence>
<proteinExistence type="predicted"/>
<dbReference type="Gene3D" id="2.120.10.80">
    <property type="entry name" value="Kelch-type beta propeller"/>
    <property type="match status" value="1"/>
</dbReference>
<evidence type="ECO:0000256" key="1">
    <source>
        <dbReference type="SAM" id="MobiDB-lite"/>
    </source>
</evidence>
<feature type="region of interest" description="Disordered" evidence="1">
    <location>
        <begin position="1"/>
        <end position="53"/>
    </location>
</feature>
<dbReference type="Pfam" id="PF13422">
    <property type="entry name" value="DUF4110"/>
    <property type="match status" value="1"/>
</dbReference>
<dbReference type="PANTHER" id="PTHR46063:SF1">
    <property type="entry name" value="KELCH DOMAIN-CONTAINING PROTEIN 4"/>
    <property type="match status" value="1"/>
</dbReference>
<feature type="compositionally biased region" description="Acidic residues" evidence="1">
    <location>
        <begin position="623"/>
        <end position="632"/>
    </location>
</feature>
<protein>
    <recommendedName>
        <fullName evidence="2">DUF4110 domain-containing protein</fullName>
    </recommendedName>
</protein>
<dbReference type="FunCoup" id="A0A1Z5KBG9">
    <property type="interactions" value="133"/>
</dbReference>
<dbReference type="Proteomes" id="UP000198406">
    <property type="component" value="Unassembled WGS sequence"/>
</dbReference>
<gene>
    <name evidence="3" type="ORF">FisN_21Hh047</name>
</gene>
<dbReference type="InterPro" id="IPR052588">
    <property type="entry name" value="Kelch_domain_protein"/>
</dbReference>
<dbReference type="InterPro" id="IPR025183">
    <property type="entry name" value="DUF4110"/>
</dbReference>
<keyword evidence="4" id="KW-1185">Reference proteome</keyword>
<dbReference type="AlphaFoldDB" id="A0A1Z5KBG9"/>
<feature type="domain" description="DUF4110" evidence="2">
    <location>
        <begin position="656"/>
        <end position="744"/>
    </location>
</feature>
<name>A0A1Z5KBG9_FISSO</name>
<evidence type="ECO:0000313" key="4">
    <source>
        <dbReference type="Proteomes" id="UP000198406"/>
    </source>
</evidence>
<reference evidence="3 4" key="1">
    <citation type="journal article" date="2015" name="Plant Cell">
        <title>Oil accumulation by the oleaginous diatom Fistulifera solaris as revealed by the genome and transcriptome.</title>
        <authorList>
            <person name="Tanaka T."/>
            <person name="Maeda Y."/>
            <person name="Veluchamy A."/>
            <person name="Tanaka M."/>
            <person name="Abida H."/>
            <person name="Marechal E."/>
            <person name="Bowler C."/>
            <person name="Muto M."/>
            <person name="Sunaga Y."/>
            <person name="Tanaka M."/>
            <person name="Yoshino T."/>
            <person name="Taniguchi T."/>
            <person name="Fukuda Y."/>
            <person name="Nemoto M."/>
            <person name="Matsumoto M."/>
            <person name="Wong P.S."/>
            <person name="Aburatani S."/>
            <person name="Fujibuchi W."/>
        </authorList>
    </citation>
    <scope>NUCLEOTIDE SEQUENCE [LARGE SCALE GENOMIC DNA]</scope>
    <source>
        <strain evidence="3 4">JPCC DA0580</strain>
    </source>
</reference>
<evidence type="ECO:0000259" key="2">
    <source>
        <dbReference type="Pfam" id="PF13422"/>
    </source>
</evidence>
<dbReference type="InterPro" id="IPR015915">
    <property type="entry name" value="Kelch-typ_b-propeller"/>
</dbReference>
<feature type="compositionally biased region" description="Polar residues" evidence="1">
    <location>
        <begin position="40"/>
        <end position="52"/>
    </location>
</feature>
<organism evidence="3 4">
    <name type="scientific">Fistulifera solaris</name>
    <name type="common">Oleaginous diatom</name>
    <dbReference type="NCBI Taxonomy" id="1519565"/>
    <lineage>
        <taxon>Eukaryota</taxon>
        <taxon>Sar</taxon>
        <taxon>Stramenopiles</taxon>
        <taxon>Ochrophyta</taxon>
        <taxon>Bacillariophyta</taxon>
        <taxon>Bacillariophyceae</taxon>
        <taxon>Bacillariophycidae</taxon>
        <taxon>Naviculales</taxon>
        <taxon>Naviculaceae</taxon>
        <taxon>Fistulifera</taxon>
    </lineage>
</organism>
<feature type="region of interest" description="Disordered" evidence="1">
    <location>
        <begin position="455"/>
        <end position="530"/>
    </location>
</feature>
<dbReference type="SUPFAM" id="SSF117281">
    <property type="entry name" value="Kelch motif"/>
    <property type="match status" value="2"/>
</dbReference>
<dbReference type="EMBL" id="BDSP01000199">
    <property type="protein sequence ID" value="GAX23268.1"/>
    <property type="molecule type" value="Genomic_DNA"/>
</dbReference>
<feature type="region of interest" description="Disordered" evidence="1">
    <location>
        <begin position="724"/>
        <end position="760"/>
    </location>
</feature>
<dbReference type="PANTHER" id="PTHR46063">
    <property type="entry name" value="KELCH DOMAIN-CONTAINING PROTEIN"/>
    <property type="match status" value="1"/>
</dbReference>
<dbReference type="OrthoDB" id="4447at2759"/>